<comment type="subcellular location">
    <subcellularLocation>
        <location evidence="1">Membrane</location>
    </subcellularLocation>
</comment>
<keyword evidence="5" id="KW-0472">Membrane</keyword>
<dbReference type="GO" id="GO:0009252">
    <property type="term" value="P:peptidoglycan biosynthetic process"/>
    <property type="evidence" value="ECO:0007669"/>
    <property type="project" value="UniProtKB-UniPathway"/>
</dbReference>
<evidence type="ECO:0000259" key="8">
    <source>
        <dbReference type="Pfam" id="PF03717"/>
    </source>
</evidence>
<evidence type="ECO:0000313" key="10">
    <source>
        <dbReference type="Proteomes" id="UP000287296"/>
    </source>
</evidence>
<dbReference type="OrthoDB" id="2985542at2"/>
<evidence type="ECO:0000256" key="5">
    <source>
        <dbReference type="ARBA" id="ARBA00023136"/>
    </source>
</evidence>
<dbReference type="SUPFAM" id="SSF56601">
    <property type="entry name" value="beta-lactamase/transpeptidase-like"/>
    <property type="match status" value="1"/>
</dbReference>
<sequence>MLQKRVLFISILIFMMMAGLLGRLMQIQLFQAENFSAYHVNLIKESVKQRTHELVLDDGRGQFLDREGKPISYEEKSVLVLFPFIKKMDWNSSQIAKTLNMSHRELKSQVEAAKEPIVARGKEEPLLLSEQQADEINQLQIPGVFAVKKKIFPEHPPAAQFLGIYGENEEIFKKQYPDKDWRNKSVGLTGLEKSFDEFLQAEKETKFVYHVDGIGNPLFGIDVKYAGQANPFFPLQVKTTIDQTLQKEIESLLDERHIQNGGAILLDVKTNDILAVASKPSINSKDPYFDEGSKNMMFKQLIPGSVFKTVIATAAIEEGAVKEKEQFRCDLDIRGNPAERNLGRLDFEGSFAQSCNRTFAELAGRLMEEDPTILENYARKLGLLEAVSWQGDVFQLSEFRQFEHDIGRVFADNESRKDQNFIAQTGIGQQEVRLSPLSVANMMAVIARGGEKRSVRAVSEIQYGDGTIMASFDEQKSDGEQISPYAAIKMQQLLRKVVTEPEGTGSLLKDLPYEVAGKTGTAETSVIHEEEQLHHKWFAGYFPFDEPQYVLVTVNVNVPGDQGGVNPLFADIVQMIYEKNKLDALHNDSSR</sequence>
<dbReference type="GO" id="GO:0009002">
    <property type="term" value="F:serine-type D-Ala-D-Ala carboxypeptidase activity"/>
    <property type="evidence" value="ECO:0007669"/>
    <property type="project" value="UniProtKB-EC"/>
</dbReference>
<dbReference type="RefSeq" id="WP_120114891.1">
    <property type="nucleotide sequence ID" value="NZ_DAMDJW010000152.1"/>
</dbReference>
<organism evidence="9 10">
    <name type="scientific">Siminovitchia terrae</name>
    <name type="common">Bacillus terrae</name>
    <dbReference type="NCBI Taxonomy" id="1914933"/>
    <lineage>
        <taxon>Bacteria</taxon>
        <taxon>Bacillati</taxon>
        <taxon>Bacillota</taxon>
        <taxon>Bacilli</taxon>
        <taxon>Bacillales</taxon>
        <taxon>Bacillaceae</taxon>
        <taxon>Siminovitchia</taxon>
    </lineage>
</organism>
<comment type="pathway">
    <text evidence="2">Cell wall biogenesis; peptidoglycan biosynthesis.</text>
</comment>
<dbReference type="Proteomes" id="UP000287296">
    <property type="component" value="Unassembled WGS sequence"/>
</dbReference>
<evidence type="ECO:0000313" key="9">
    <source>
        <dbReference type="EMBL" id="RST61524.1"/>
    </source>
</evidence>
<dbReference type="Gene3D" id="3.90.1310.10">
    <property type="entry name" value="Penicillin-binding protein 2a (Domain 2)"/>
    <property type="match status" value="1"/>
</dbReference>
<dbReference type="EMBL" id="QYTW02000001">
    <property type="protein sequence ID" value="RST61524.1"/>
    <property type="molecule type" value="Genomic_DNA"/>
</dbReference>
<dbReference type="SUPFAM" id="SSF56519">
    <property type="entry name" value="Penicillin binding protein dimerisation domain"/>
    <property type="match status" value="1"/>
</dbReference>
<name>A0A429XDJ5_SIMTE</name>
<dbReference type="InterPro" id="IPR050515">
    <property type="entry name" value="Beta-lactam/transpept"/>
</dbReference>
<dbReference type="GO" id="GO:0071972">
    <property type="term" value="F:peptidoglycan L,D-transpeptidase activity"/>
    <property type="evidence" value="ECO:0007669"/>
    <property type="project" value="TreeGrafter"/>
</dbReference>
<protein>
    <recommendedName>
        <fullName evidence="4">serine-type D-Ala-D-Ala carboxypeptidase</fullName>
        <ecNumber evidence="4">3.4.16.4</ecNumber>
    </recommendedName>
</protein>
<dbReference type="InterPro" id="IPR001460">
    <property type="entry name" value="PCN-bd_Tpept"/>
</dbReference>
<dbReference type="InterPro" id="IPR036138">
    <property type="entry name" value="PBP_dimer_sf"/>
</dbReference>
<dbReference type="AlphaFoldDB" id="A0A429XDJ5"/>
<proteinExistence type="inferred from homology"/>
<comment type="catalytic activity">
    <reaction evidence="6">
        <text>Preferential cleavage: (Ac)2-L-Lys-D-Ala-|-D-Ala. Also transpeptidation of peptidyl-alanyl moieties that are N-acyl substituents of D-alanine.</text>
        <dbReference type="EC" id="3.4.16.4"/>
    </reaction>
</comment>
<feature type="domain" description="Penicillin-binding protein dimerisation" evidence="8">
    <location>
        <begin position="60"/>
        <end position="217"/>
    </location>
</feature>
<comment type="similarity">
    <text evidence="3">Belongs to the transpeptidase family.</text>
</comment>
<dbReference type="PANTHER" id="PTHR30627:SF24">
    <property type="entry name" value="PENICILLIN-BINDING PROTEIN 4B"/>
    <property type="match status" value="1"/>
</dbReference>
<dbReference type="GO" id="GO:0008658">
    <property type="term" value="F:penicillin binding"/>
    <property type="evidence" value="ECO:0007669"/>
    <property type="project" value="InterPro"/>
</dbReference>
<dbReference type="PANTHER" id="PTHR30627">
    <property type="entry name" value="PEPTIDOGLYCAN D,D-TRANSPEPTIDASE"/>
    <property type="match status" value="1"/>
</dbReference>
<dbReference type="InterPro" id="IPR012338">
    <property type="entry name" value="Beta-lactam/transpept-like"/>
</dbReference>
<evidence type="ECO:0000256" key="6">
    <source>
        <dbReference type="ARBA" id="ARBA00034000"/>
    </source>
</evidence>
<comment type="caution">
    <text evidence="9">The sequence shown here is derived from an EMBL/GenBank/DDBJ whole genome shotgun (WGS) entry which is preliminary data.</text>
</comment>
<evidence type="ECO:0000256" key="2">
    <source>
        <dbReference type="ARBA" id="ARBA00004752"/>
    </source>
</evidence>
<reference evidence="9 10" key="1">
    <citation type="submission" date="2018-12" db="EMBL/GenBank/DDBJ databases">
        <authorList>
            <person name="Sun L."/>
            <person name="Chen Z."/>
        </authorList>
    </citation>
    <scope>NUCLEOTIDE SEQUENCE [LARGE SCALE GENOMIC DNA]</scope>
    <source>
        <strain evidence="9 10">LMG 29736</strain>
    </source>
</reference>
<dbReference type="UniPathway" id="UPA00219"/>
<evidence type="ECO:0000256" key="4">
    <source>
        <dbReference type="ARBA" id="ARBA00012448"/>
    </source>
</evidence>
<evidence type="ECO:0000256" key="1">
    <source>
        <dbReference type="ARBA" id="ARBA00004370"/>
    </source>
</evidence>
<dbReference type="GO" id="GO:0071555">
    <property type="term" value="P:cell wall organization"/>
    <property type="evidence" value="ECO:0007669"/>
    <property type="project" value="TreeGrafter"/>
</dbReference>
<accession>A0A429XDJ5</accession>
<gene>
    <name evidence="9" type="ORF">D5F11_001165</name>
</gene>
<dbReference type="InterPro" id="IPR005311">
    <property type="entry name" value="PBP_dimer"/>
</dbReference>
<dbReference type="EC" id="3.4.16.4" evidence="4"/>
<dbReference type="Gene3D" id="3.40.710.10">
    <property type="entry name" value="DD-peptidase/beta-lactamase superfamily"/>
    <property type="match status" value="1"/>
</dbReference>
<dbReference type="GO" id="GO:0005886">
    <property type="term" value="C:plasma membrane"/>
    <property type="evidence" value="ECO:0007669"/>
    <property type="project" value="TreeGrafter"/>
</dbReference>
<feature type="domain" description="Penicillin-binding protein transpeptidase" evidence="7">
    <location>
        <begin position="261"/>
        <end position="573"/>
    </location>
</feature>
<dbReference type="Pfam" id="PF03717">
    <property type="entry name" value="PBP_dimer"/>
    <property type="match status" value="1"/>
</dbReference>
<evidence type="ECO:0000259" key="7">
    <source>
        <dbReference type="Pfam" id="PF00905"/>
    </source>
</evidence>
<dbReference type="Pfam" id="PF00905">
    <property type="entry name" value="Transpeptidase"/>
    <property type="match status" value="1"/>
</dbReference>
<evidence type="ECO:0000256" key="3">
    <source>
        <dbReference type="ARBA" id="ARBA00007171"/>
    </source>
</evidence>